<dbReference type="InterPro" id="IPR013762">
    <property type="entry name" value="Integrase-like_cat_sf"/>
</dbReference>
<dbReference type="Pfam" id="PF14659">
    <property type="entry name" value="Phage_int_SAM_3"/>
    <property type="match status" value="1"/>
</dbReference>
<dbReference type="InterPro" id="IPR010998">
    <property type="entry name" value="Integrase_recombinase_N"/>
</dbReference>
<feature type="region of interest" description="Disordered" evidence="4">
    <location>
        <begin position="154"/>
        <end position="230"/>
    </location>
</feature>
<feature type="compositionally biased region" description="Low complexity" evidence="4">
    <location>
        <begin position="179"/>
        <end position="191"/>
    </location>
</feature>
<feature type="compositionally biased region" description="Basic residues" evidence="4">
    <location>
        <begin position="199"/>
        <end position="208"/>
    </location>
</feature>
<dbReference type="Proteomes" id="UP000238413">
    <property type="component" value="Chromosome"/>
</dbReference>
<keyword evidence="2" id="KW-0233">DNA recombination</keyword>
<dbReference type="InterPro" id="IPR004107">
    <property type="entry name" value="Integrase_SAM-like_N"/>
</dbReference>
<accession>A0ABM6SWM9</accession>
<name>A0ABM6SWM9_9ACTN</name>
<evidence type="ECO:0000313" key="7">
    <source>
        <dbReference type="Proteomes" id="UP000238413"/>
    </source>
</evidence>
<dbReference type="InterPro" id="IPR044068">
    <property type="entry name" value="CB"/>
</dbReference>
<protein>
    <recommendedName>
        <fullName evidence="5">Core-binding (CB) domain-containing protein</fullName>
    </recommendedName>
</protein>
<dbReference type="SUPFAM" id="SSF56349">
    <property type="entry name" value="DNA breaking-rejoining enzymes"/>
    <property type="match status" value="1"/>
</dbReference>
<evidence type="ECO:0000259" key="5">
    <source>
        <dbReference type="PROSITE" id="PS51900"/>
    </source>
</evidence>
<proteinExistence type="predicted"/>
<keyword evidence="7" id="KW-1185">Reference proteome</keyword>
<reference evidence="6 7" key="1">
    <citation type="submission" date="2018-02" db="EMBL/GenBank/DDBJ databases">
        <title>Complete genome sequence of Streptomyces dengpaensis, the producer of angucyclines.</title>
        <authorList>
            <person name="Yumei L."/>
        </authorList>
    </citation>
    <scope>NUCLEOTIDE SEQUENCE [LARGE SCALE GENOMIC DNA]</scope>
    <source>
        <strain evidence="6 7">XZHG99</strain>
    </source>
</reference>
<evidence type="ECO:0000313" key="6">
    <source>
        <dbReference type="EMBL" id="AVH58959.1"/>
    </source>
</evidence>
<evidence type="ECO:0000256" key="3">
    <source>
        <dbReference type="PROSITE-ProRule" id="PRU01248"/>
    </source>
</evidence>
<evidence type="ECO:0000256" key="4">
    <source>
        <dbReference type="SAM" id="MobiDB-lite"/>
    </source>
</evidence>
<sequence>MGWFKDRDYAATTRERNVGVLNRHILPTFRTVPLREITTPQVRRWRTDLLDAGVGPATVSKAYQVLRAIMNTAVDDGLIERNPCRVKGAGTVTHTERPFLSVPEVYRLADAVPPHCRALVLLAAFAALRFGELAALQRRDIDLGGPYRVRPSLVRRDADRRPNGQGTQERGWRPHGDVPGLARPRAGAPPGRVRECRPNRARLRRRPRWCSGAEQLPADLAPGARRDRPR</sequence>
<dbReference type="Gene3D" id="1.10.443.10">
    <property type="entry name" value="Intergrase catalytic core"/>
    <property type="match status" value="1"/>
</dbReference>
<dbReference type="InterPro" id="IPR011010">
    <property type="entry name" value="DNA_brk_join_enz"/>
</dbReference>
<evidence type="ECO:0000256" key="2">
    <source>
        <dbReference type="ARBA" id="ARBA00023172"/>
    </source>
</evidence>
<gene>
    <name evidence="6" type="ORF">C4B68_27935</name>
</gene>
<feature type="domain" description="Core-binding (CB)" evidence="5">
    <location>
        <begin position="1"/>
        <end position="74"/>
    </location>
</feature>
<dbReference type="EMBL" id="CP026652">
    <property type="protein sequence ID" value="AVH58959.1"/>
    <property type="molecule type" value="Genomic_DNA"/>
</dbReference>
<evidence type="ECO:0000256" key="1">
    <source>
        <dbReference type="ARBA" id="ARBA00023125"/>
    </source>
</evidence>
<keyword evidence="1 3" id="KW-0238">DNA-binding</keyword>
<dbReference type="Gene3D" id="1.10.150.130">
    <property type="match status" value="1"/>
</dbReference>
<dbReference type="PROSITE" id="PS51900">
    <property type="entry name" value="CB"/>
    <property type="match status" value="1"/>
</dbReference>
<organism evidence="6 7">
    <name type="scientific">Streptomyces dengpaensis</name>
    <dbReference type="NCBI Taxonomy" id="2049881"/>
    <lineage>
        <taxon>Bacteria</taxon>
        <taxon>Bacillati</taxon>
        <taxon>Actinomycetota</taxon>
        <taxon>Actinomycetes</taxon>
        <taxon>Kitasatosporales</taxon>
        <taxon>Streptomycetaceae</taxon>
        <taxon>Streptomyces</taxon>
    </lineage>
</organism>